<keyword evidence="2" id="KW-0808">Transferase</keyword>
<feature type="domain" description="Maltose/galactoside acetyltransferase" evidence="3">
    <location>
        <begin position="43"/>
        <end position="93"/>
    </location>
</feature>
<dbReference type="EMBL" id="MU404365">
    <property type="protein sequence ID" value="KAI1607857.1"/>
    <property type="molecule type" value="Genomic_DNA"/>
</dbReference>
<keyword evidence="5" id="KW-1185">Reference proteome</keyword>
<proteinExistence type="inferred from homology"/>
<evidence type="ECO:0000259" key="3">
    <source>
        <dbReference type="SMART" id="SM01266"/>
    </source>
</evidence>
<evidence type="ECO:0000256" key="1">
    <source>
        <dbReference type="ARBA" id="ARBA00007274"/>
    </source>
</evidence>
<dbReference type="Proteomes" id="UP001203852">
    <property type="component" value="Unassembled WGS sequence"/>
</dbReference>
<evidence type="ECO:0000313" key="5">
    <source>
        <dbReference type="Proteomes" id="UP001203852"/>
    </source>
</evidence>
<accession>A0AAN6DLQ4</accession>
<dbReference type="Pfam" id="PF12464">
    <property type="entry name" value="Mac"/>
    <property type="match status" value="1"/>
</dbReference>
<name>A0AAN6DLQ4_9EURO</name>
<organism evidence="4 5">
    <name type="scientific">Exophiala viscosa</name>
    <dbReference type="NCBI Taxonomy" id="2486360"/>
    <lineage>
        <taxon>Eukaryota</taxon>
        <taxon>Fungi</taxon>
        <taxon>Dikarya</taxon>
        <taxon>Ascomycota</taxon>
        <taxon>Pezizomycotina</taxon>
        <taxon>Eurotiomycetes</taxon>
        <taxon>Chaetothyriomycetidae</taxon>
        <taxon>Chaetothyriales</taxon>
        <taxon>Herpotrichiellaceae</taxon>
        <taxon>Exophiala</taxon>
    </lineage>
</organism>
<comment type="caution">
    <text evidence="4">The sequence shown here is derived from an EMBL/GenBank/DDBJ whole genome shotgun (WGS) entry which is preliminary data.</text>
</comment>
<comment type="similarity">
    <text evidence="1">Belongs to the transferase hexapeptide repeat family.</text>
</comment>
<gene>
    <name evidence="4" type="ORF">EDD36DRAFT_110095</name>
</gene>
<evidence type="ECO:0000256" key="2">
    <source>
        <dbReference type="ARBA" id="ARBA00022679"/>
    </source>
</evidence>
<protein>
    <recommendedName>
        <fullName evidence="3">Maltose/galactoside acetyltransferase domain-containing protein</fullName>
    </recommendedName>
</protein>
<dbReference type="SMART" id="SM01266">
    <property type="entry name" value="Mac"/>
    <property type="match status" value="1"/>
</dbReference>
<evidence type="ECO:0000313" key="4">
    <source>
        <dbReference type="EMBL" id="KAI1607857.1"/>
    </source>
</evidence>
<dbReference type="InterPro" id="IPR024688">
    <property type="entry name" value="Mac_dom"/>
</dbReference>
<sequence length="101" mass="11679">MMNPLAALWIPEVRSGMAEVARPPFFRSATSDTKNQKITNPEWEKAQRGELYHAFIPELIAARDLCKEATNRFNASTDLTRRRQVELWRAYEAHGYSCTYS</sequence>
<dbReference type="GO" id="GO:0016407">
    <property type="term" value="F:acetyltransferase activity"/>
    <property type="evidence" value="ECO:0007669"/>
    <property type="project" value="InterPro"/>
</dbReference>
<reference evidence="4" key="1">
    <citation type="journal article" date="2022" name="bioRxiv">
        <title>Deciphering the potential niche of two novel black yeast fungi from a biological soil crust based on their genomes, phenotypes, and melanin regulation.</title>
        <authorList>
            <consortium name="DOE Joint Genome Institute"/>
            <person name="Carr E.C."/>
            <person name="Barton Q."/>
            <person name="Grambo S."/>
            <person name="Sullivan M."/>
            <person name="Renfro C.M."/>
            <person name="Kuo A."/>
            <person name="Pangilinan J."/>
            <person name="Lipzen A."/>
            <person name="Keymanesh K."/>
            <person name="Savage E."/>
            <person name="Barry K."/>
            <person name="Grigoriev I.V."/>
            <person name="Riekhof W.R."/>
            <person name="Harris S.S."/>
        </authorList>
    </citation>
    <scope>NUCLEOTIDE SEQUENCE</scope>
    <source>
        <strain evidence="4">JF 03-4F</strain>
    </source>
</reference>
<dbReference type="AlphaFoldDB" id="A0AAN6DLQ4"/>